<evidence type="ECO:0000313" key="1">
    <source>
        <dbReference type="EMBL" id="PAD72820.1"/>
    </source>
</evidence>
<protein>
    <submittedName>
        <fullName evidence="1">Uncharacterized protein</fullName>
    </submittedName>
</protein>
<dbReference type="EMBL" id="NPBY01000074">
    <property type="protein sequence ID" value="PAD72820.1"/>
    <property type="molecule type" value="Genomic_DNA"/>
</dbReference>
<dbReference type="AlphaFoldDB" id="A0A268EI69"/>
<proteinExistence type="predicted"/>
<organism evidence="1 2">
    <name type="scientific">Paenibacillus campinasensis</name>
    <dbReference type="NCBI Taxonomy" id="66347"/>
    <lineage>
        <taxon>Bacteria</taxon>
        <taxon>Bacillati</taxon>
        <taxon>Bacillota</taxon>
        <taxon>Bacilli</taxon>
        <taxon>Bacillales</taxon>
        <taxon>Paenibacillaceae</taxon>
        <taxon>Paenibacillus</taxon>
    </lineage>
</organism>
<accession>A0A268EI69</accession>
<evidence type="ECO:0000313" key="2">
    <source>
        <dbReference type="Proteomes" id="UP000215596"/>
    </source>
</evidence>
<dbReference type="OrthoDB" id="9954358at2"/>
<name>A0A268EI69_9BACL</name>
<dbReference type="Proteomes" id="UP000215596">
    <property type="component" value="Unassembled WGS sequence"/>
</dbReference>
<gene>
    <name evidence="1" type="ORF">CHH67_21160</name>
</gene>
<sequence>MYSLYYSKKEKVIEIKKAKKVLQKLEYTDEVTRYNDCYYICSKRSPLVEKAKEIHGEWVAEIEQELRALRSIEIK</sequence>
<reference evidence="1 2" key="1">
    <citation type="submission" date="2017-07" db="EMBL/GenBank/DDBJ databases">
        <title>Isolation and whole genome analysis of endospore-forming bacteria from heroin.</title>
        <authorList>
            <person name="Kalinowski J."/>
            <person name="Ahrens B."/>
            <person name="Al-Dilaimi A."/>
            <person name="Winkler A."/>
            <person name="Wibberg D."/>
            <person name="Schleenbecker U."/>
            <person name="Ruckert C."/>
            <person name="Wolfel R."/>
            <person name="Grass G."/>
        </authorList>
    </citation>
    <scope>NUCLEOTIDE SEQUENCE [LARGE SCALE GENOMIC DNA]</scope>
    <source>
        <strain evidence="1 2">7537-G1</strain>
    </source>
</reference>
<dbReference type="RefSeq" id="WP_095267370.1">
    <property type="nucleotide sequence ID" value="NZ_NPBY01000074.1"/>
</dbReference>
<comment type="caution">
    <text evidence="1">The sequence shown here is derived from an EMBL/GenBank/DDBJ whole genome shotgun (WGS) entry which is preliminary data.</text>
</comment>